<dbReference type="EMBL" id="QMQX01000214">
    <property type="protein sequence ID" value="RLE49364.1"/>
    <property type="molecule type" value="Genomic_DNA"/>
</dbReference>
<comment type="caution">
    <text evidence="3">The sequence shown here is derived from an EMBL/GenBank/DDBJ whole genome shotgun (WGS) entry which is preliminary data.</text>
</comment>
<keyword evidence="1 3" id="KW-0808">Transferase</keyword>
<dbReference type="CDD" id="cd11715">
    <property type="entry name" value="THUMP_AdoMetMT"/>
    <property type="match status" value="1"/>
</dbReference>
<reference evidence="3 4" key="1">
    <citation type="submission" date="2018-06" db="EMBL/GenBank/DDBJ databases">
        <title>Extensive metabolic versatility and redundancy in microbially diverse, dynamic hydrothermal sediments.</title>
        <authorList>
            <person name="Dombrowski N."/>
            <person name="Teske A."/>
            <person name="Baker B.J."/>
        </authorList>
    </citation>
    <scope>NUCLEOTIDE SEQUENCE [LARGE SCALE GENOMIC DNA]</scope>
    <source>
        <strain evidence="3">B34_G17</strain>
    </source>
</reference>
<feature type="non-terminal residue" evidence="3">
    <location>
        <position position="57"/>
    </location>
</feature>
<feature type="domain" description="RlmL ferredoxin-like" evidence="2">
    <location>
        <begin position="4"/>
        <end position="54"/>
    </location>
</feature>
<evidence type="ECO:0000313" key="4">
    <source>
        <dbReference type="Proteomes" id="UP000272051"/>
    </source>
</evidence>
<keyword evidence="1 3" id="KW-0489">Methyltransferase</keyword>
<name>A0A497EPQ0_9CREN</name>
<dbReference type="InterPro" id="IPR054170">
    <property type="entry name" value="RlmL_1st"/>
</dbReference>
<protein>
    <submittedName>
        <fullName evidence="3">Class I SAM-dependent RNA methyltransferase</fullName>
    </submittedName>
</protein>
<dbReference type="GO" id="GO:0008168">
    <property type="term" value="F:methyltransferase activity"/>
    <property type="evidence" value="ECO:0007669"/>
    <property type="project" value="UniProtKB-KW"/>
</dbReference>
<dbReference type="Pfam" id="PF22020">
    <property type="entry name" value="RlmL_1st"/>
    <property type="match status" value="1"/>
</dbReference>
<sequence>MTLDFIATTITGFEDIAAREVERLLGTKAEALRGKVFFSTTIEGAVKLNLWSRTLHK</sequence>
<dbReference type="AlphaFoldDB" id="A0A497EPQ0"/>
<dbReference type="Gene3D" id="3.30.2130.30">
    <property type="match status" value="1"/>
</dbReference>
<accession>A0A497EPQ0</accession>
<dbReference type="Proteomes" id="UP000272051">
    <property type="component" value="Unassembled WGS sequence"/>
</dbReference>
<evidence type="ECO:0000256" key="1">
    <source>
        <dbReference type="ARBA" id="ARBA00022603"/>
    </source>
</evidence>
<organism evidence="3 4">
    <name type="scientific">Thermoproteota archaeon</name>
    <dbReference type="NCBI Taxonomy" id="2056631"/>
    <lineage>
        <taxon>Archaea</taxon>
        <taxon>Thermoproteota</taxon>
    </lineage>
</organism>
<dbReference type="GO" id="GO:0032259">
    <property type="term" value="P:methylation"/>
    <property type="evidence" value="ECO:0007669"/>
    <property type="project" value="UniProtKB-KW"/>
</dbReference>
<evidence type="ECO:0000259" key="2">
    <source>
        <dbReference type="Pfam" id="PF22020"/>
    </source>
</evidence>
<proteinExistence type="predicted"/>
<gene>
    <name evidence="3" type="ORF">DRJ33_08330</name>
</gene>
<evidence type="ECO:0000313" key="3">
    <source>
        <dbReference type="EMBL" id="RLE49364.1"/>
    </source>
</evidence>